<dbReference type="AlphaFoldDB" id="A0A392UT21"/>
<feature type="non-terminal residue" evidence="1">
    <location>
        <position position="41"/>
    </location>
</feature>
<comment type="caution">
    <text evidence="1">The sequence shown here is derived from an EMBL/GenBank/DDBJ whole genome shotgun (WGS) entry which is preliminary data.</text>
</comment>
<dbReference type="EMBL" id="LXQA010963094">
    <property type="protein sequence ID" value="MCI78967.1"/>
    <property type="molecule type" value="Genomic_DNA"/>
</dbReference>
<sequence>MPSFPKSEPGTPSTSAVETSTMVTALFSVHGMTCLRWIRRE</sequence>
<protein>
    <submittedName>
        <fullName evidence="1">Heavy metal P-type ATPase</fullName>
    </submittedName>
</protein>
<evidence type="ECO:0000313" key="1">
    <source>
        <dbReference type="EMBL" id="MCI78967.1"/>
    </source>
</evidence>
<dbReference type="Proteomes" id="UP000265520">
    <property type="component" value="Unassembled WGS sequence"/>
</dbReference>
<evidence type="ECO:0000313" key="2">
    <source>
        <dbReference type="Proteomes" id="UP000265520"/>
    </source>
</evidence>
<keyword evidence="2" id="KW-1185">Reference proteome</keyword>
<name>A0A392UT21_9FABA</name>
<proteinExistence type="predicted"/>
<accession>A0A392UT21</accession>
<reference evidence="1 2" key="1">
    <citation type="journal article" date="2018" name="Front. Plant Sci.">
        <title>Red Clover (Trifolium pratense) and Zigzag Clover (T. medium) - A Picture of Genomic Similarities and Differences.</title>
        <authorList>
            <person name="Dluhosova J."/>
            <person name="Istvanek J."/>
            <person name="Nedelnik J."/>
            <person name="Repkova J."/>
        </authorList>
    </citation>
    <scope>NUCLEOTIDE SEQUENCE [LARGE SCALE GENOMIC DNA]</scope>
    <source>
        <strain evidence="2">cv. 10/8</strain>
        <tissue evidence="1">Leaf</tissue>
    </source>
</reference>
<gene>
    <name evidence="1" type="ORF">A2U01_0100238</name>
</gene>
<organism evidence="1 2">
    <name type="scientific">Trifolium medium</name>
    <dbReference type="NCBI Taxonomy" id="97028"/>
    <lineage>
        <taxon>Eukaryota</taxon>
        <taxon>Viridiplantae</taxon>
        <taxon>Streptophyta</taxon>
        <taxon>Embryophyta</taxon>
        <taxon>Tracheophyta</taxon>
        <taxon>Spermatophyta</taxon>
        <taxon>Magnoliopsida</taxon>
        <taxon>eudicotyledons</taxon>
        <taxon>Gunneridae</taxon>
        <taxon>Pentapetalae</taxon>
        <taxon>rosids</taxon>
        <taxon>fabids</taxon>
        <taxon>Fabales</taxon>
        <taxon>Fabaceae</taxon>
        <taxon>Papilionoideae</taxon>
        <taxon>50 kb inversion clade</taxon>
        <taxon>NPAAA clade</taxon>
        <taxon>Hologalegina</taxon>
        <taxon>IRL clade</taxon>
        <taxon>Trifolieae</taxon>
        <taxon>Trifolium</taxon>
    </lineage>
</organism>